<comment type="caution">
    <text evidence="3">The sequence shown here is derived from an EMBL/GenBank/DDBJ whole genome shotgun (WGS) entry which is preliminary data.</text>
</comment>
<dbReference type="InterPro" id="IPR036610">
    <property type="entry name" value="PEBP-like_sf"/>
</dbReference>
<dbReference type="PANTHER" id="PTHR30289">
    <property type="entry name" value="UNCHARACTERIZED PROTEIN YBCL-RELATED"/>
    <property type="match status" value="1"/>
</dbReference>
<dbReference type="Gene3D" id="3.90.280.10">
    <property type="entry name" value="PEBP-like"/>
    <property type="match status" value="1"/>
</dbReference>
<feature type="region of interest" description="Disordered" evidence="2">
    <location>
        <begin position="112"/>
        <end position="135"/>
    </location>
</feature>
<evidence type="ECO:0000256" key="2">
    <source>
        <dbReference type="SAM" id="MobiDB-lite"/>
    </source>
</evidence>
<dbReference type="RefSeq" id="WP_246451805.1">
    <property type="nucleotide sequence ID" value="NZ_JACIBV010000001.1"/>
</dbReference>
<dbReference type="EMBL" id="JACIBV010000001">
    <property type="protein sequence ID" value="MBB3726762.1"/>
    <property type="molecule type" value="Genomic_DNA"/>
</dbReference>
<dbReference type="CDD" id="cd00865">
    <property type="entry name" value="PEBP_bact_arch"/>
    <property type="match status" value="1"/>
</dbReference>
<feature type="region of interest" description="Disordered" evidence="2">
    <location>
        <begin position="45"/>
        <end position="64"/>
    </location>
</feature>
<dbReference type="InterPro" id="IPR005247">
    <property type="entry name" value="YbhB_YbcL/LppC-like"/>
</dbReference>
<evidence type="ECO:0008006" key="5">
    <source>
        <dbReference type="Google" id="ProtNLM"/>
    </source>
</evidence>
<dbReference type="SUPFAM" id="SSF49777">
    <property type="entry name" value="PEBP-like"/>
    <property type="match status" value="1"/>
</dbReference>
<dbReference type="PANTHER" id="PTHR30289:SF1">
    <property type="entry name" value="PEBP (PHOSPHATIDYLETHANOLAMINE-BINDING PROTEIN) FAMILY PROTEIN"/>
    <property type="match status" value="1"/>
</dbReference>
<sequence>MGQPNSYTRVRRATVLTAVAALSLGVSGCGILSGPAREIREINVSSSSLRDKTPLPSEYSCHGTKVSPPLRWSSDVLSRAKSIAIVVDDTSSSNPAVQWVVYNIDPRTTEIGEDAASDPPKEAGQAAVTSGKVGYEPPCDKEGSYRFSVYALSGRLKGTASASLPDVLKMIADQTIARGRLTAVHIE</sequence>
<dbReference type="Proteomes" id="UP000579945">
    <property type="component" value="Unassembled WGS sequence"/>
</dbReference>
<dbReference type="GeneID" id="95389109"/>
<reference evidence="3 4" key="1">
    <citation type="submission" date="2020-08" db="EMBL/GenBank/DDBJ databases">
        <title>Sequencing the genomes of 1000 actinobacteria strains.</title>
        <authorList>
            <person name="Klenk H.-P."/>
        </authorList>
    </citation>
    <scope>NUCLEOTIDE SEQUENCE [LARGE SCALE GENOMIC DNA]</scope>
    <source>
        <strain evidence="3 4">DSM 44320</strain>
    </source>
</reference>
<evidence type="ECO:0000313" key="3">
    <source>
        <dbReference type="EMBL" id="MBB3726762.1"/>
    </source>
</evidence>
<dbReference type="AlphaFoldDB" id="A0A7W5UXX6"/>
<protein>
    <recommendedName>
        <fullName evidence="5">YbhB/YbcL family Raf kinase inhibitor-like protein</fullName>
    </recommendedName>
</protein>
<gene>
    <name evidence="3" type="ORF">FHR33_002622</name>
</gene>
<comment type="similarity">
    <text evidence="1">Belongs to the UPF0098 family.</text>
</comment>
<evidence type="ECO:0000313" key="4">
    <source>
        <dbReference type="Proteomes" id="UP000579945"/>
    </source>
</evidence>
<name>A0A7W5UXX6_9ACTN</name>
<dbReference type="NCBIfam" id="TIGR00481">
    <property type="entry name" value="YbhB/YbcL family Raf kinase inhibitor-like protein"/>
    <property type="match status" value="1"/>
</dbReference>
<organism evidence="3 4">
    <name type="scientific">Nonomuraea dietziae</name>
    <dbReference type="NCBI Taxonomy" id="65515"/>
    <lineage>
        <taxon>Bacteria</taxon>
        <taxon>Bacillati</taxon>
        <taxon>Actinomycetota</taxon>
        <taxon>Actinomycetes</taxon>
        <taxon>Streptosporangiales</taxon>
        <taxon>Streptosporangiaceae</taxon>
        <taxon>Nonomuraea</taxon>
    </lineage>
</organism>
<evidence type="ECO:0000256" key="1">
    <source>
        <dbReference type="ARBA" id="ARBA00007120"/>
    </source>
</evidence>
<keyword evidence="4" id="KW-1185">Reference proteome</keyword>
<dbReference type="InterPro" id="IPR008914">
    <property type="entry name" value="PEBP"/>
</dbReference>
<accession>A0A7W5UXX6</accession>
<proteinExistence type="inferred from homology"/>
<dbReference type="Pfam" id="PF01161">
    <property type="entry name" value="PBP"/>
    <property type="match status" value="1"/>
</dbReference>